<dbReference type="InterPro" id="IPR039577">
    <property type="entry name" value="Rad18"/>
</dbReference>
<dbReference type="PROSITE" id="PS50089">
    <property type="entry name" value="ZF_RING_2"/>
    <property type="match status" value="1"/>
</dbReference>
<dbReference type="OrthoDB" id="9049620at2759"/>
<evidence type="ECO:0000256" key="10">
    <source>
        <dbReference type="ARBA" id="ARBA00022771"/>
    </source>
</evidence>
<dbReference type="EC" id="2.3.2.27" evidence="5 16"/>
<name>A0A2W1DCJ2_9PLEO</name>
<dbReference type="PANTHER" id="PTHR14134">
    <property type="entry name" value="E3 UBIQUITIN-PROTEIN LIGASE RAD18"/>
    <property type="match status" value="1"/>
</dbReference>
<keyword evidence="15 16" id="KW-0539">Nucleus</keyword>
<keyword evidence="7 16" id="KW-0808">Transferase</keyword>
<dbReference type="Gene3D" id="3.30.40.10">
    <property type="entry name" value="Zinc/RING finger domain, C3HC4 (zinc finger)"/>
    <property type="match status" value="1"/>
</dbReference>
<evidence type="ECO:0000256" key="3">
    <source>
        <dbReference type="ARBA" id="ARBA00004906"/>
    </source>
</evidence>
<dbReference type="SMART" id="SM00513">
    <property type="entry name" value="SAP"/>
    <property type="match status" value="1"/>
</dbReference>
<dbReference type="InterPro" id="IPR006642">
    <property type="entry name" value="Rad18_UBZ4"/>
</dbReference>
<keyword evidence="8 16" id="KW-0479">Metal-binding</keyword>
<dbReference type="PROSITE" id="PS00518">
    <property type="entry name" value="ZF_RING_1"/>
    <property type="match status" value="1"/>
</dbReference>
<dbReference type="NCBIfam" id="TIGR00599">
    <property type="entry name" value="rad18"/>
    <property type="match status" value="1"/>
</dbReference>
<dbReference type="GO" id="GO:0006281">
    <property type="term" value="P:DNA repair"/>
    <property type="evidence" value="ECO:0007669"/>
    <property type="project" value="UniProtKB-KW"/>
</dbReference>
<keyword evidence="11 16" id="KW-0833">Ubl conjugation pathway</keyword>
<proteinExistence type="inferred from homology"/>
<keyword evidence="10 16" id="KW-0863">Zinc-finger</keyword>
<comment type="catalytic activity">
    <reaction evidence="1 16">
        <text>S-ubiquitinyl-[E2 ubiquitin-conjugating enzyme]-L-cysteine + [acceptor protein]-L-lysine = [E2 ubiquitin-conjugating enzyme]-L-cysteine + N(6)-ubiquitinyl-[acceptor protein]-L-lysine.</text>
        <dbReference type="EC" id="2.3.2.27"/>
    </reaction>
</comment>
<dbReference type="Proteomes" id="UP000249757">
    <property type="component" value="Unassembled WGS sequence"/>
</dbReference>
<evidence type="ECO:0000256" key="5">
    <source>
        <dbReference type="ARBA" id="ARBA00012483"/>
    </source>
</evidence>
<keyword evidence="9 16" id="KW-0227">DNA damage</keyword>
<evidence type="ECO:0000256" key="11">
    <source>
        <dbReference type="ARBA" id="ARBA00022786"/>
    </source>
</evidence>
<feature type="compositionally biased region" description="Polar residues" evidence="17">
    <location>
        <begin position="407"/>
        <end position="421"/>
    </location>
</feature>
<dbReference type="InterPro" id="IPR003034">
    <property type="entry name" value="SAP_dom"/>
</dbReference>
<dbReference type="GO" id="GO:0003697">
    <property type="term" value="F:single-stranded DNA binding"/>
    <property type="evidence" value="ECO:0007669"/>
    <property type="project" value="UniProtKB-UniRule"/>
</dbReference>
<dbReference type="GO" id="GO:0005634">
    <property type="term" value="C:nucleus"/>
    <property type="evidence" value="ECO:0007669"/>
    <property type="project" value="UniProtKB-SubCell"/>
</dbReference>
<dbReference type="InterPro" id="IPR017907">
    <property type="entry name" value="Znf_RING_CS"/>
</dbReference>
<evidence type="ECO:0000256" key="13">
    <source>
        <dbReference type="ARBA" id="ARBA00023125"/>
    </source>
</evidence>
<dbReference type="AlphaFoldDB" id="A0A2W1DCJ2"/>
<dbReference type="GO" id="GO:0006513">
    <property type="term" value="P:protein monoubiquitination"/>
    <property type="evidence" value="ECO:0007669"/>
    <property type="project" value="InterPro"/>
</dbReference>
<comment type="subcellular location">
    <subcellularLocation>
        <location evidence="2 16">Nucleus</location>
    </subcellularLocation>
</comment>
<evidence type="ECO:0000256" key="2">
    <source>
        <dbReference type="ARBA" id="ARBA00004123"/>
    </source>
</evidence>
<dbReference type="FunFam" id="3.30.40.10:FF:000172">
    <property type="entry name" value="E3 ubiquitin-protein ligase RAD18"/>
    <property type="match status" value="1"/>
</dbReference>
<feature type="compositionally biased region" description="Basic and acidic residues" evidence="17">
    <location>
        <begin position="99"/>
        <end position="119"/>
    </location>
</feature>
<comment type="caution">
    <text evidence="18">The sequence shown here is derived from an EMBL/GenBank/DDBJ whole genome shotgun (WGS) entry which is preliminary data.</text>
</comment>
<evidence type="ECO:0000256" key="1">
    <source>
        <dbReference type="ARBA" id="ARBA00000900"/>
    </source>
</evidence>
<evidence type="ECO:0000256" key="17">
    <source>
        <dbReference type="SAM" id="MobiDB-lite"/>
    </source>
</evidence>
<feature type="compositionally biased region" description="Polar residues" evidence="17">
    <location>
        <begin position="340"/>
        <end position="367"/>
    </location>
</feature>
<dbReference type="GO" id="GO:0097505">
    <property type="term" value="C:Rad6-Rad18 complex"/>
    <property type="evidence" value="ECO:0007669"/>
    <property type="project" value="TreeGrafter"/>
</dbReference>
<dbReference type="GO" id="GO:0061630">
    <property type="term" value="F:ubiquitin protein ligase activity"/>
    <property type="evidence" value="ECO:0007669"/>
    <property type="project" value="UniProtKB-UniRule"/>
</dbReference>
<keyword evidence="13 16" id="KW-0238">DNA-binding</keyword>
<dbReference type="Pfam" id="PF13923">
    <property type="entry name" value="zf-C3HC4_2"/>
    <property type="match status" value="1"/>
</dbReference>
<reference evidence="19" key="1">
    <citation type="journal article" date="2022" name="Microb. Genom.">
        <title>A global pangenome for the wheat fungal pathogen Pyrenophora tritici-repentis and prediction of effector protein structural homology.</title>
        <authorList>
            <person name="Moolhuijzen P.M."/>
            <person name="See P.T."/>
            <person name="Shi G."/>
            <person name="Powell H.R."/>
            <person name="Cockram J."/>
            <person name="Jorgensen L.N."/>
            <person name="Benslimane H."/>
            <person name="Strelkov S.E."/>
            <person name="Turner J."/>
            <person name="Liu Z."/>
            <person name="Moffat C.S."/>
        </authorList>
    </citation>
    <scope>NUCLEOTIDE SEQUENCE [LARGE SCALE GENOMIC DNA]</scope>
</reference>
<comment type="subunit">
    <text evidence="16">Interacts with E2 UBC2, forming a complex with ubiquitin ligase activity.</text>
</comment>
<comment type="function">
    <text evidence="16">E3 RING-finger protein, member of the UBC2/RAD6 epistasis group. Associates to the E2 ubiquitin conjugating enzyme UBC2/RAD6 to form the UBC2-RAD18 ubiquitin ligase complex involved in postreplicative repair (PRR) of damaged DNA.</text>
</comment>
<keyword evidence="19" id="KW-1185">Reference proteome</keyword>
<comment type="similarity">
    <text evidence="4 16">Belongs to the RAD18 family.</text>
</comment>
<dbReference type="SUPFAM" id="SSF57850">
    <property type="entry name" value="RING/U-box"/>
    <property type="match status" value="1"/>
</dbReference>
<comment type="pathway">
    <text evidence="3 16">Protein modification; protein ubiquitination.</text>
</comment>
<evidence type="ECO:0000256" key="8">
    <source>
        <dbReference type="ARBA" id="ARBA00022723"/>
    </source>
</evidence>
<keyword evidence="12 16" id="KW-0862">Zinc</keyword>
<evidence type="ECO:0000256" key="6">
    <source>
        <dbReference type="ARBA" id="ARBA00015551"/>
    </source>
</evidence>
<evidence type="ECO:0000256" key="9">
    <source>
        <dbReference type="ARBA" id="ARBA00022763"/>
    </source>
</evidence>
<evidence type="ECO:0000256" key="14">
    <source>
        <dbReference type="ARBA" id="ARBA00023204"/>
    </source>
</evidence>
<dbReference type="InterPro" id="IPR013083">
    <property type="entry name" value="Znf_RING/FYVE/PHD"/>
</dbReference>
<feature type="compositionally biased region" description="Basic residues" evidence="17">
    <location>
        <begin position="131"/>
        <end position="140"/>
    </location>
</feature>
<feature type="region of interest" description="Disordered" evidence="17">
    <location>
        <begin position="99"/>
        <end position="159"/>
    </location>
</feature>
<evidence type="ECO:0000256" key="4">
    <source>
        <dbReference type="ARBA" id="ARBA00009506"/>
    </source>
</evidence>
<organism evidence="18 19">
    <name type="scientific">Pyrenophora tritici-repentis</name>
    <dbReference type="NCBI Taxonomy" id="45151"/>
    <lineage>
        <taxon>Eukaryota</taxon>
        <taxon>Fungi</taxon>
        <taxon>Dikarya</taxon>
        <taxon>Ascomycota</taxon>
        <taxon>Pezizomycotina</taxon>
        <taxon>Dothideomycetes</taxon>
        <taxon>Pleosporomycetidae</taxon>
        <taxon>Pleosporales</taxon>
        <taxon>Pleosporineae</taxon>
        <taxon>Pleosporaceae</taxon>
        <taxon>Pyrenophora</taxon>
    </lineage>
</organism>
<dbReference type="SMART" id="SM00734">
    <property type="entry name" value="ZnF_Rad18"/>
    <property type="match status" value="1"/>
</dbReference>
<dbReference type="GO" id="GO:0006301">
    <property type="term" value="P:DNA damage tolerance"/>
    <property type="evidence" value="ECO:0007669"/>
    <property type="project" value="InterPro"/>
</dbReference>
<dbReference type="InterPro" id="IPR004580">
    <property type="entry name" value="Rad18_fungi"/>
</dbReference>
<sequence>MDSSFDLPDSTDWIQTTLPSFEPLEAALRCEICKEFYNNPVITLCHHTFCSICIRRCITMDGKCPSCMSVCSSDKLGPNIAIREVVIRFQEARPKAMELARADKEAADADRKKKRKLEDMDMDDDEDGRHTRSRTNRSRGQRNGGAVVVADSEDDDDDDFLPDGMVKCPMCNKGMKEELVYNHLDVCKGPDASRGRNTRSGNSTAFPAALQKTQKDASPPPPPTRLSQFNYAMLKENALRKKLQEAGIPSWGSKDLMKRRHIEWLNIHNSNCDAEDNMRKNKKQLLRELEEWERTQGGRAETKESKIMKKDFDGQSYAKSNKSEFDLLIARARQKRETPKTTTESSTGQSTPAGESQGNPPNGTDISYHQPPPNHGSSTTPPPPLTHPYENNESALTSIRARVAEANLTSPKASTLASEISNGEHKKPRTSN</sequence>
<dbReference type="OMA" id="IPNTGPR"/>
<dbReference type="InterPro" id="IPR001841">
    <property type="entry name" value="Znf_RING"/>
</dbReference>
<dbReference type="SMART" id="SM00184">
    <property type="entry name" value="RING"/>
    <property type="match status" value="1"/>
</dbReference>
<dbReference type="EMBL" id="NRDI02000010">
    <property type="protein sequence ID" value="KAI1512920.1"/>
    <property type="molecule type" value="Genomic_DNA"/>
</dbReference>
<evidence type="ECO:0000256" key="12">
    <source>
        <dbReference type="ARBA" id="ARBA00022833"/>
    </source>
</evidence>
<dbReference type="PANTHER" id="PTHR14134:SF2">
    <property type="entry name" value="E3 UBIQUITIN-PROTEIN LIGASE RAD18"/>
    <property type="match status" value="1"/>
</dbReference>
<protein>
    <recommendedName>
        <fullName evidence="6 16">Postreplication repair E3 ubiquitin-protein ligase RAD18</fullName>
        <ecNumber evidence="5 16">2.3.2.27</ecNumber>
    </recommendedName>
    <alternativeName>
        <fullName evidence="16">RING-type E3 ubiquitin transferase RAD18</fullName>
    </alternativeName>
</protein>
<gene>
    <name evidence="18" type="ORF">Ptr86124_007940</name>
</gene>
<evidence type="ECO:0000256" key="7">
    <source>
        <dbReference type="ARBA" id="ARBA00022679"/>
    </source>
</evidence>
<dbReference type="PROSITE" id="PS50800">
    <property type="entry name" value="SAP"/>
    <property type="match status" value="1"/>
</dbReference>
<evidence type="ECO:0000313" key="18">
    <source>
        <dbReference type="EMBL" id="KAI1512920.1"/>
    </source>
</evidence>
<evidence type="ECO:0000256" key="16">
    <source>
        <dbReference type="RuleBase" id="RU368093"/>
    </source>
</evidence>
<feature type="region of interest" description="Disordered" evidence="17">
    <location>
        <begin position="332"/>
        <end position="432"/>
    </location>
</feature>
<keyword evidence="14 16" id="KW-0234">DNA repair</keyword>
<evidence type="ECO:0000313" key="19">
    <source>
        <dbReference type="Proteomes" id="UP000249757"/>
    </source>
</evidence>
<evidence type="ECO:0000256" key="15">
    <source>
        <dbReference type="ARBA" id="ARBA00023242"/>
    </source>
</evidence>
<accession>A0A2W1DCJ2</accession>
<feature type="compositionally biased region" description="Pro residues" evidence="17">
    <location>
        <begin position="370"/>
        <end position="386"/>
    </location>
</feature>
<dbReference type="GO" id="GO:0008270">
    <property type="term" value="F:zinc ion binding"/>
    <property type="evidence" value="ECO:0007669"/>
    <property type="project" value="UniProtKB-KW"/>
</dbReference>